<evidence type="ECO:0000259" key="3">
    <source>
        <dbReference type="Pfam" id="PF00884"/>
    </source>
</evidence>
<comment type="caution">
    <text evidence="4">The sequence shown here is derived from an EMBL/GenBank/DDBJ whole genome shotgun (WGS) entry which is preliminary data.</text>
</comment>
<keyword evidence="5" id="KW-1185">Reference proteome</keyword>
<accession>A0ABT2EUR2</accession>
<comment type="similarity">
    <text evidence="1">Belongs to the sulfatase family.</text>
</comment>
<keyword evidence="2" id="KW-0378">Hydrolase</keyword>
<evidence type="ECO:0000256" key="1">
    <source>
        <dbReference type="ARBA" id="ARBA00008779"/>
    </source>
</evidence>
<gene>
    <name evidence="4" type="ORF">M2350_003637</name>
</gene>
<evidence type="ECO:0000313" key="4">
    <source>
        <dbReference type="EMBL" id="MCS3921191.1"/>
    </source>
</evidence>
<dbReference type="Gene3D" id="3.40.720.10">
    <property type="entry name" value="Alkaline Phosphatase, subunit A"/>
    <property type="match status" value="1"/>
</dbReference>
<sequence>MVAVVNIVIVILDTLRKDHLGCYGNEWIQTPNLDAFARESLKFTRAYPESLPTLPVRRAIHTGKRTFPFRNWVPQKGDTVRIYGWQRIPEEQVTLAEILKQHKYTTAFVTDTYHQFKPSMNYHRGFDVWRWVRGQESDRYQPIVKCDETKLQRYLPDRYKGTGVEGLLRQYFANTADRRSEEDWFAPKVFREAMALLEDLQRQQPFLLVVDSFDPHEPWDPPPQYVALYDNPDHDGVDIITPLYGKCDWMTERQLKRMRANYAGEVTLVDKWFGHFVNKLADLKLLDKSLVIVLSDHGHSLGEHGVTGKIPWALYPELIDIPFLIRHPEGKGAGQTSDYFASTHDVAPTVLGVLGIEPPQPMDGVDLSVLLEGKQPPQRDHISTAFNNFVWVRDERYALICRNDGAEPKLYDLQVDPQCEKDIAAQHPEIVKQLFELVIKDAGGEPLPTYDLRRPVEEWYRH</sequence>
<dbReference type="InterPro" id="IPR050738">
    <property type="entry name" value="Sulfatase"/>
</dbReference>
<dbReference type="InterPro" id="IPR000917">
    <property type="entry name" value="Sulfatase_N"/>
</dbReference>
<dbReference type="PANTHER" id="PTHR42693">
    <property type="entry name" value="ARYLSULFATASE FAMILY MEMBER"/>
    <property type="match status" value="1"/>
</dbReference>
<reference evidence="4 5" key="1">
    <citation type="submission" date="2022-08" db="EMBL/GenBank/DDBJ databases">
        <title>Bacterial and archaeal communities from various locations to study Microbial Dark Matter (Phase II).</title>
        <authorList>
            <person name="Stepanauskas R."/>
        </authorList>
    </citation>
    <scope>NUCLEOTIDE SEQUENCE [LARGE SCALE GENOMIC DNA]</scope>
    <source>
        <strain evidence="4 5">PD1</strain>
    </source>
</reference>
<dbReference type="InterPro" id="IPR017850">
    <property type="entry name" value="Alkaline_phosphatase_core_sf"/>
</dbReference>
<protein>
    <submittedName>
        <fullName evidence="4">Arylsulfatase A-like enzyme</fullName>
    </submittedName>
</protein>
<name>A0ABT2EUR2_9BACT</name>
<dbReference type="PANTHER" id="PTHR42693:SF53">
    <property type="entry name" value="ENDO-4-O-SULFATASE"/>
    <property type="match status" value="1"/>
</dbReference>
<evidence type="ECO:0000256" key="2">
    <source>
        <dbReference type="ARBA" id="ARBA00022801"/>
    </source>
</evidence>
<dbReference type="Pfam" id="PF00884">
    <property type="entry name" value="Sulfatase"/>
    <property type="match status" value="1"/>
</dbReference>
<dbReference type="Proteomes" id="UP001204798">
    <property type="component" value="Unassembled WGS sequence"/>
</dbReference>
<feature type="domain" description="Sulfatase N-terminal" evidence="3">
    <location>
        <begin position="6"/>
        <end position="356"/>
    </location>
</feature>
<dbReference type="EMBL" id="JANUCP010000010">
    <property type="protein sequence ID" value="MCS3921191.1"/>
    <property type="molecule type" value="Genomic_DNA"/>
</dbReference>
<dbReference type="SUPFAM" id="SSF53649">
    <property type="entry name" value="Alkaline phosphatase-like"/>
    <property type="match status" value="1"/>
</dbReference>
<dbReference type="RefSeq" id="WP_259102117.1">
    <property type="nucleotide sequence ID" value="NZ_CP130454.1"/>
</dbReference>
<dbReference type="CDD" id="cd16148">
    <property type="entry name" value="sulfatase_like"/>
    <property type="match status" value="1"/>
</dbReference>
<organism evidence="4 5">
    <name type="scientific">Candidatus Fervidibacter sacchari</name>
    <dbReference type="NCBI Taxonomy" id="1448929"/>
    <lineage>
        <taxon>Bacteria</taxon>
        <taxon>Candidatus Fervidibacterota</taxon>
        <taxon>Candidatus Fervidibacter</taxon>
    </lineage>
</organism>
<evidence type="ECO:0000313" key="5">
    <source>
        <dbReference type="Proteomes" id="UP001204798"/>
    </source>
</evidence>
<proteinExistence type="inferred from homology"/>